<evidence type="ECO:0000256" key="2">
    <source>
        <dbReference type="ARBA" id="ARBA00022448"/>
    </source>
</evidence>
<feature type="transmembrane region" description="Helical" evidence="7">
    <location>
        <begin position="51"/>
        <end position="74"/>
    </location>
</feature>
<reference evidence="8" key="1">
    <citation type="submission" date="2017-02" db="EMBL/GenBank/DDBJ databases">
        <title>Delving into the versatile metabolic prowess of the omnipresent phylum Bacteroidetes.</title>
        <authorList>
            <person name="Nobu M.K."/>
            <person name="Mei R."/>
            <person name="Narihiro T."/>
            <person name="Kuroda K."/>
            <person name="Liu W.-T."/>
        </authorList>
    </citation>
    <scope>NUCLEOTIDE SEQUENCE</scope>
    <source>
        <strain evidence="8">ADurb.Bin417</strain>
    </source>
</reference>
<evidence type="ECO:0000256" key="7">
    <source>
        <dbReference type="SAM" id="Phobius"/>
    </source>
</evidence>
<dbReference type="PANTHER" id="PTHR43549:SF3">
    <property type="entry name" value="MULTIDRUG RESISTANCE PROTEIN YPNP-RELATED"/>
    <property type="match status" value="1"/>
</dbReference>
<evidence type="ECO:0000256" key="5">
    <source>
        <dbReference type="ARBA" id="ARBA00022989"/>
    </source>
</evidence>
<keyword evidence="3" id="KW-1003">Cell membrane</keyword>
<dbReference type="AlphaFoldDB" id="A0A1V5M7G5"/>
<dbReference type="Proteomes" id="UP000485484">
    <property type="component" value="Unassembled WGS sequence"/>
</dbReference>
<keyword evidence="4 7" id="KW-0812">Transmembrane</keyword>
<feature type="transmembrane region" description="Helical" evidence="7">
    <location>
        <begin position="119"/>
        <end position="140"/>
    </location>
</feature>
<evidence type="ECO:0000256" key="3">
    <source>
        <dbReference type="ARBA" id="ARBA00022475"/>
    </source>
</evidence>
<dbReference type="GO" id="GO:0005886">
    <property type="term" value="C:plasma membrane"/>
    <property type="evidence" value="ECO:0007669"/>
    <property type="project" value="UniProtKB-SubCell"/>
</dbReference>
<comment type="subcellular location">
    <subcellularLocation>
        <location evidence="1">Cell membrane</location>
        <topology evidence="1">Multi-pass membrane protein</topology>
    </subcellularLocation>
</comment>
<name>A0A1V5M7G5_UNCT6</name>
<feature type="transmembrane region" description="Helical" evidence="7">
    <location>
        <begin position="80"/>
        <end position="98"/>
    </location>
</feature>
<dbReference type="EMBL" id="MWAK01000404">
    <property type="protein sequence ID" value="OPZ89154.1"/>
    <property type="molecule type" value="Genomic_DNA"/>
</dbReference>
<evidence type="ECO:0000313" key="8">
    <source>
        <dbReference type="EMBL" id="OPZ89154.1"/>
    </source>
</evidence>
<sequence length="188" mass="20531">MAASGATGRIEMFAFMIPMALGISLTPFISQNFGAKRLDRIQEAKKWSTGFALAYGGLMTAAFFIFAPHLAAIFTKDPKVAETIIAYIRITCFGYGMMEVHRYCGFFLTGLHRPVAATLLNGVRVLVFLIPLSYLGAHLIGLRGVFWGRLVTDLSVGAIGFAWASHALRKANSSNIKEDGWTPMSFGE</sequence>
<organism evidence="8">
    <name type="scientific">candidate division TA06 bacterium ADurb.Bin417</name>
    <dbReference type="NCBI Taxonomy" id="1852828"/>
    <lineage>
        <taxon>Bacteria</taxon>
        <taxon>Bacteria division TA06</taxon>
    </lineage>
</organism>
<dbReference type="GO" id="GO:0015297">
    <property type="term" value="F:antiporter activity"/>
    <property type="evidence" value="ECO:0007669"/>
    <property type="project" value="InterPro"/>
</dbReference>
<dbReference type="InterPro" id="IPR002528">
    <property type="entry name" value="MATE_fam"/>
</dbReference>
<dbReference type="InterPro" id="IPR052031">
    <property type="entry name" value="Membrane_Transporter-Flippase"/>
</dbReference>
<accession>A0A1V5M7G5</accession>
<keyword evidence="5 7" id="KW-1133">Transmembrane helix</keyword>
<dbReference type="Pfam" id="PF01554">
    <property type="entry name" value="MatE"/>
    <property type="match status" value="1"/>
</dbReference>
<keyword evidence="2" id="KW-0813">Transport</keyword>
<feature type="transmembrane region" description="Helical" evidence="7">
    <location>
        <begin position="12"/>
        <end position="30"/>
    </location>
</feature>
<keyword evidence="6 7" id="KW-0472">Membrane</keyword>
<proteinExistence type="predicted"/>
<comment type="caution">
    <text evidence="8">The sequence shown here is derived from an EMBL/GenBank/DDBJ whole genome shotgun (WGS) entry which is preliminary data.</text>
</comment>
<protein>
    <submittedName>
        <fullName evidence="8">Multidrug efflux protein</fullName>
    </submittedName>
</protein>
<gene>
    <name evidence="8" type="ORF">BWY73_01558</name>
</gene>
<evidence type="ECO:0000256" key="1">
    <source>
        <dbReference type="ARBA" id="ARBA00004651"/>
    </source>
</evidence>
<evidence type="ECO:0000256" key="6">
    <source>
        <dbReference type="ARBA" id="ARBA00023136"/>
    </source>
</evidence>
<dbReference type="GO" id="GO:0042910">
    <property type="term" value="F:xenobiotic transmembrane transporter activity"/>
    <property type="evidence" value="ECO:0007669"/>
    <property type="project" value="InterPro"/>
</dbReference>
<evidence type="ECO:0000256" key="4">
    <source>
        <dbReference type="ARBA" id="ARBA00022692"/>
    </source>
</evidence>
<dbReference type="PANTHER" id="PTHR43549">
    <property type="entry name" value="MULTIDRUG RESISTANCE PROTEIN YPNP-RELATED"/>
    <property type="match status" value="1"/>
</dbReference>